<feature type="domain" description="Fido" evidence="2">
    <location>
        <begin position="1"/>
        <end position="100"/>
    </location>
</feature>
<accession>A0ABP0T9S9</accession>
<dbReference type="Gene3D" id="1.10.1660.10">
    <property type="match status" value="1"/>
</dbReference>
<dbReference type="PANTHER" id="PTHR13504">
    <property type="entry name" value="FIDO DOMAIN-CONTAINING PROTEIN DDB_G0283145"/>
    <property type="match status" value="1"/>
</dbReference>
<dbReference type="SUPFAM" id="SSF140931">
    <property type="entry name" value="Fic-like"/>
    <property type="match status" value="1"/>
</dbReference>
<dbReference type="InterPro" id="IPR000551">
    <property type="entry name" value="MerR-type_HTH_dom"/>
</dbReference>
<keyword evidence="4" id="KW-1185">Reference proteome</keyword>
<dbReference type="InterPro" id="IPR009061">
    <property type="entry name" value="DNA-bd_dom_put_sf"/>
</dbReference>
<gene>
    <name evidence="3" type="ORF">OB144RH_07565</name>
</gene>
<dbReference type="Proteomes" id="UP001642485">
    <property type="component" value="Chromosome"/>
</dbReference>
<dbReference type="SUPFAM" id="SSF46955">
    <property type="entry name" value="Putative DNA-binding domain"/>
    <property type="match status" value="1"/>
</dbReference>
<dbReference type="PROSITE" id="PS50937">
    <property type="entry name" value="HTH_MERR_2"/>
    <property type="match status" value="1"/>
</dbReference>
<evidence type="ECO:0000313" key="3">
    <source>
        <dbReference type="EMBL" id="CAK9121628.1"/>
    </source>
</evidence>
<name>A0ABP0T9S9_RICHE</name>
<sequence>MPNLAKVPLLMTDFISWLNVGGKNIHPVELAEEAHYRLITIHPFSDGNGRTARLLMNLILIIEGYPPAIIRPQERLPYITSLETAQLGGSKEKYQKIIYNAANRSLDIYLKAVMGKEPSDIEKSERLMKIGELAKAVNENVSTIRFWTKAGLLEIADITDSNYQLYSKEALERCKKIQQLKKQRLTINEIKDKL</sequence>
<proteinExistence type="predicted"/>
<dbReference type="PANTHER" id="PTHR13504:SF38">
    <property type="entry name" value="FIDO DOMAIN-CONTAINING PROTEIN"/>
    <property type="match status" value="1"/>
</dbReference>
<dbReference type="InterPro" id="IPR036597">
    <property type="entry name" value="Fido-like_dom_sf"/>
</dbReference>
<evidence type="ECO:0000313" key="4">
    <source>
        <dbReference type="Proteomes" id="UP001642485"/>
    </source>
</evidence>
<dbReference type="InterPro" id="IPR003812">
    <property type="entry name" value="Fido"/>
</dbReference>
<feature type="domain" description="HTH merR-type" evidence="1">
    <location>
        <begin position="127"/>
        <end position="194"/>
    </location>
</feature>
<reference evidence="3 4" key="1">
    <citation type="submission" date="2024-02" db="EMBL/GenBank/DDBJ databases">
        <authorList>
            <person name="Nijsse B."/>
            <person name="Sprong H."/>
        </authorList>
    </citation>
    <scope>NUCLEOTIDE SEQUENCE [LARGE SCALE GENOMIC DNA]</scope>
    <source>
        <strain evidence="3">OB144</strain>
    </source>
</reference>
<dbReference type="Gene3D" id="1.10.3290.10">
    <property type="entry name" value="Fido-like domain"/>
    <property type="match status" value="1"/>
</dbReference>
<dbReference type="InterPro" id="IPR040198">
    <property type="entry name" value="Fido_containing"/>
</dbReference>
<dbReference type="PROSITE" id="PS51459">
    <property type="entry name" value="FIDO"/>
    <property type="match status" value="1"/>
</dbReference>
<dbReference type="Pfam" id="PF02661">
    <property type="entry name" value="Fic"/>
    <property type="match status" value="1"/>
</dbReference>
<protein>
    <submittedName>
        <fullName evidence="3">Fido domain-containing protein</fullName>
    </submittedName>
</protein>
<dbReference type="EMBL" id="OZ018776">
    <property type="protein sequence ID" value="CAK9121628.1"/>
    <property type="molecule type" value="Genomic_DNA"/>
</dbReference>
<evidence type="ECO:0000259" key="1">
    <source>
        <dbReference type="PROSITE" id="PS50937"/>
    </source>
</evidence>
<dbReference type="Pfam" id="PF13411">
    <property type="entry name" value="MerR_1"/>
    <property type="match status" value="1"/>
</dbReference>
<dbReference type="SMART" id="SM00422">
    <property type="entry name" value="HTH_MERR"/>
    <property type="match status" value="1"/>
</dbReference>
<organism evidence="3 4">
    <name type="scientific">Rickettsia helvetica</name>
    <dbReference type="NCBI Taxonomy" id="35789"/>
    <lineage>
        <taxon>Bacteria</taxon>
        <taxon>Pseudomonadati</taxon>
        <taxon>Pseudomonadota</taxon>
        <taxon>Alphaproteobacteria</taxon>
        <taxon>Rickettsiales</taxon>
        <taxon>Rickettsiaceae</taxon>
        <taxon>Rickettsieae</taxon>
        <taxon>Rickettsia</taxon>
        <taxon>spotted fever group</taxon>
    </lineage>
</organism>
<evidence type="ECO:0000259" key="2">
    <source>
        <dbReference type="PROSITE" id="PS51459"/>
    </source>
</evidence>